<dbReference type="Proteomes" id="UP000015101">
    <property type="component" value="Unassembled WGS sequence"/>
</dbReference>
<organism evidence="2 3">
    <name type="scientific">Helobdella robusta</name>
    <name type="common">Californian leech</name>
    <dbReference type="NCBI Taxonomy" id="6412"/>
    <lineage>
        <taxon>Eukaryota</taxon>
        <taxon>Metazoa</taxon>
        <taxon>Spiralia</taxon>
        <taxon>Lophotrochozoa</taxon>
        <taxon>Annelida</taxon>
        <taxon>Clitellata</taxon>
        <taxon>Hirudinea</taxon>
        <taxon>Rhynchobdellida</taxon>
        <taxon>Glossiphoniidae</taxon>
        <taxon>Helobdella</taxon>
    </lineage>
</organism>
<dbReference type="PANTHER" id="PTHR46113:SF1">
    <property type="entry name" value="PEPTIDASE M17 LEUCYL AMINOPEPTIDASE N-TERMINAL DOMAIN-CONTAINING PROTEIN"/>
    <property type="match status" value="1"/>
</dbReference>
<dbReference type="RefSeq" id="XP_009021941.1">
    <property type="nucleotide sequence ID" value="XM_009023693.1"/>
</dbReference>
<gene>
    <name evidence="2" type="primary">20205758</name>
    <name evidence="1" type="ORF">HELRODRAFT_176214</name>
</gene>
<dbReference type="EMBL" id="AMQM01005589">
    <property type="status" value="NOT_ANNOTATED_CDS"/>
    <property type="molecule type" value="Genomic_DNA"/>
</dbReference>
<name>T1FAA9_HELRO</name>
<dbReference type="OrthoDB" id="6629168at2759"/>
<evidence type="ECO:0000313" key="2">
    <source>
        <dbReference type="EnsemblMetazoa" id="HelroP176214"/>
    </source>
</evidence>
<protein>
    <submittedName>
        <fullName evidence="1 2">Uncharacterized protein</fullName>
    </submittedName>
</protein>
<sequence length="147" mass="17063">MIYVFFKLRNYLKKLIANQNFLCFDPEVWPQLEDYNNAKEIVTAVRVVNDCAERAVKLASDFNTALTHVENQRQLMYQMFALMKRIRKTMMRQRTTVVMETTNLSIKIREGRIVATFGGQWIVATLCGHWVVATFGCPWIVATLGDH</sequence>
<dbReference type="KEGG" id="hro:HELRODRAFT_176214"/>
<reference evidence="1 3" key="2">
    <citation type="journal article" date="2013" name="Nature">
        <title>Insights into bilaterian evolution from three spiralian genomes.</title>
        <authorList>
            <person name="Simakov O."/>
            <person name="Marletaz F."/>
            <person name="Cho S.J."/>
            <person name="Edsinger-Gonzales E."/>
            <person name="Havlak P."/>
            <person name="Hellsten U."/>
            <person name="Kuo D.H."/>
            <person name="Larsson T."/>
            <person name="Lv J."/>
            <person name="Arendt D."/>
            <person name="Savage R."/>
            <person name="Osoegawa K."/>
            <person name="de Jong P."/>
            <person name="Grimwood J."/>
            <person name="Chapman J.A."/>
            <person name="Shapiro H."/>
            <person name="Aerts A."/>
            <person name="Otillar R.P."/>
            <person name="Terry A.Y."/>
            <person name="Boore J.L."/>
            <person name="Grigoriev I.V."/>
            <person name="Lindberg D.R."/>
            <person name="Seaver E.C."/>
            <person name="Weisblat D.A."/>
            <person name="Putnam N.H."/>
            <person name="Rokhsar D.S."/>
        </authorList>
    </citation>
    <scope>NUCLEOTIDE SEQUENCE</scope>
</reference>
<dbReference type="EMBL" id="KB097026">
    <property type="protein sequence ID" value="ESN99918.1"/>
    <property type="molecule type" value="Genomic_DNA"/>
</dbReference>
<dbReference type="InParanoid" id="T1FAA9"/>
<dbReference type="CTD" id="20205758"/>
<dbReference type="eggNOG" id="ENOG502T1TC">
    <property type="taxonomic scope" value="Eukaryota"/>
</dbReference>
<proteinExistence type="predicted"/>
<evidence type="ECO:0000313" key="3">
    <source>
        <dbReference type="Proteomes" id="UP000015101"/>
    </source>
</evidence>
<reference evidence="2" key="3">
    <citation type="submission" date="2015-06" db="UniProtKB">
        <authorList>
            <consortium name="EnsemblMetazoa"/>
        </authorList>
    </citation>
    <scope>IDENTIFICATION</scope>
</reference>
<reference evidence="3" key="1">
    <citation type="submission" date="2012-12" db="EMBL/GenBank/DDBJ databases">
        <authorList>
            <person name="Hellsten U."/>
            <person name="Grimwood J."/>
            <person name="Chapman J.A."/>
            <person name="Shapiro H."/>
            <person name="Aerts A."/>
            <person name="Otillar R.P."/>
            <person name="Terry A.Y."/>
            <person name="Boore J.L."/>
            <person name="Simakov O."/>
            <person name="Marletaz F."/>
            <person name="Cho S.-J."/>
            <person name="Edsinger-Gonzales E."/>
            <person name="Havlak P."/>
            <person name="Kuo D.-H."/>
            <person name="Larsson T."/>
            <person name="Lv J."/>
            <person name="Arendt D."/>
            <person name="Savage R."/>
            <person name="Osoegawa K."/>
            <person name="de Jong P."/>
            <person name="Lindberg D.R."/>
            <person name="Seaver E.C."/>
            <person name="Weisblat D.A."/>
            <person name="Putnam N.H."/>
            <person name="Grigoriev I.V."/>
            <person name="Rokhsar D.S."/>
        </authorList>
    </citation>
    <scope>NUCLEOTIDE SEQUENCE</scope>
</reference>
<evidence type="ECO:0000313" key="1">
    <source>
        <dbReference type="EMBL" id="ESN99918.1"/>
    </source>
</evidence>
<dbReference type="PANTHER" id="PTHR46113">
    <property type="entry name" value="SNAC DOMAIN-CONTAINING PROTEIN"/>
    <property type="match status" value="1"/>
</dbReference>
<dbReference type="EnsemblMetazoa" id="HelroT176214">
    <property type="protein sequence ID" value="HelroP176214"/>
    <property type="gene ID" value="HelroG176214"/>
</dbReference>
<dbReference type="HOGENOM" id="CLU_1770091_0_0_1"/>
<dbReference type="AlphaFoldDB" id="T1FAA9"/>
<keyword evidence="3" id="KW-1185">Reference proteome</keyword>
<accession>T1FAA9</accession>
<dbReference type="GeneID" id="20205758"/>